<evidence type="ECO:0000313" key="3">
    <source>
        <dbReference type="Proteomes" id="UP000025061"/>
    </source>
</evidence>
<sequence length="172" mass="18851">MALILLRHTRPDVLTGTCYGARDVGLAATFAGEAEALLPGLPSFSRVVTSPLSRCRRLAEYIGARASCPLTEDDRLREMNFGSWEGRSWNEIPFTEIDIWVNDFLHARPHGGESVAMLRARTFEALDAYRKLGGDTLIVTHAGVIKAALATDETADSHAMTLDFGNFVTLID</sequence>
<dbReference type="SMART" id="SM00855">
    <property type="entry name" value="PGAM"/>
    <property type="match status" value="1"/>
</dbReference>
<dbReference type="NCBIfam" id="TIGR03162">
    <property type="entry name" value="ribazole_cobC"/>
    <property type="match status" value="1"/>
</dbReference>
<evidence type="ECO:0000313" key="2">
    <source>
        <dbReference type="EMBL" id="KCZ93060.1"/>
    </source>
</evidence>
<protein>
    <recommendedName>
        <fullName evidence="1">Alpha-ribazole phosphatase</fullName>
        <ecNumber evidence="1">3.1.3.73</ecNumber>
    </recommendedName>
</protein>
<proteinExistence type="predicted"/>
<dbReference type="Pfam" id="PF00300">
    <property type="entry name" value="His_Phos_1"/>
    <property type="match status" value="1"/>
</dbReference>
<dbReference type="Gene3D" id="3.40.50.1240">
    <property type="entry name" value="Phosphoglycerate mutase-like"/>
    <property type="match status" value="1"/>
</dbReference>
<accession>A0A059FQX8</accession>
<organism evidence="2 3">
    <name type="scientific">Hyphomonas hirschiana VP5</name>
    <dbReference type="NCBI Taxonomy" id="1280951"/>
    <lineage>
        <taxon>Bacteria</taxon>
        <taxon>Pseudomonadati</taxon>
        <taxon>Pseudomonadota</taxon>
        <taxon>Alphaproteobacteria</taxon>
        <taxon>Hyphomonadales</taxon>
        <taxon>Hyphomonadaceae</taxon>
        <taxon>Hyphomonas</taxon>
    </lineage>
</organism>
<dbReference type="InterPro" id="IPR017578">
    <property type="entry name" value="Ribazole_CobC"/>
</dbReference>
<dbReference type="GO" id="GO:0009236">
    <property type="term" value="P:cobalamin biosynthetic process"/>
    <property type="evidence" value="ECO:0007669"/>
    <property type="project" value="UniProtKB-UniRule"/>
</dbReference>
<reference evidence="2 3" key="1">
    <citation type="submission" date="2013-04" db="EMBL/GenBank/DDBJ databases">
        <title>Hyphomonas hirschiana VP5 Genome Sequencing.</title>
        <authorList>
            <person name="Lai Q."/>
            <person name="Shao Z."/>
        </authorList>
    </citation>
    <scope>NUCLEOTIDE SEQUENCE [LARGE SCALE GENOMIC DNA]</scope>
    <source>
        <strain evidence="2 3">VP5</strain>
    </source>
</reference>
<dbReference type="EC" id="3.1.3.73" evidence="1"/>
<dbReference type="EMBL" id="ARYI01000008">
    <property type="protein sequence ID" value="KCZ93060.1"/>
    <property type="molecule type" value="Genomic_DNA"/>
</dbReference>
<comment type="caution">
    <text evidence="2">The sequence shown here is derived from an EMBL/GenBank/DDBJ whole genome shotgun (WGS) entry which is preliminary data.</text>
</comment>
<dbReference type="GO" id="GO:0043755">
    <property type="term" value="F:alpha-ribazole phosphatase activity"/>
    <property type="evidence" value="ECO:0007669"/>
    <property type="project" value="UniProtKB-UniRule"/>
</dbReference>
<dbReference type="AlphaFoldDB" id="A0A059FQX8"/>
<gene>
    <name evidence="2" type="ORF">HHI_10244</name>
</gene>
<evidence type="ECO:0000256" key="1">
    <source>
        <dbReference type="NCBIfam" id="TIGR03162"/>
    </source>
</evidence>
<dbReference type="InterPro" id="IPR029033">
    <property type="entry name" value="His_PPase_superfam"/>
</dbReference>
<dbReference type="Proteomes" id="UP000025061">
    <property type="component" value="Unassembled WGS sequence"/>
</dbReference>
<dbReference type="CDD" id="cd07067">
    <property type="entry name" value="HP_PGM_like"/>
    <property type="match status" value="1"/>
</dbReference>
<dbReference type="SUPFAM" id="SSF53254">
    <property type="entry name" value="Phosphoglycerate mutase-like"/>
    <property type="match status" value="1"/>
</dbReference>
<name>A0A059FQX8_9PROT</name>
<dbReference type="PATRIC" id="fig|1280951.3.peg.2067"/>
<dbReference type="InterPro" id="IPR013078">
    <property type="entry name" value="His_Pase_superF_clade-1"/>
</dbReference>
<keyword evidence="3" id="KW-1185">Reference proteome</keyword>
<dbReference type="RefSeq" id="WP_011646525.1">
    <property type="nucleotide sequence ID" value="NZ_ARYI01000008.1"/>
</dbReference>
<dbReference type="OrthoDB" id="9781415at2"/>